<feature type="region of interest" description="Disordered" evidence="1">
    <location>
        <begin position="165"/>
        <end position="191"/>
    </location>
</feature>
<proteinExistence type="predicted"/>
<feature type="compositionally biased region" description="Low complexity" evidence="1">
    <location>
        <begin position="347"/>
        <end position="365"/>
    </location>
</feature>
<comment type="caution">
    <text evidence="2">The sequence shown here is derived from an EMBL/GenBank/DDBJ whole genome shotgun (WGS) entry which is preliminary data.</text>
</comment>
<feature type="region of interest" description="Disordered" evidence="1">
    <location>
        <begin position="1"/>
        <end position="44"/>
    </location>
</feature>
<name>A0A081A1Q0_PHYNI</name>
<feature type="compositionally biased region" description="Basic and acidic residues" evidence="1">
    <location>
        <begin position="280"/>
        <end position="296"/>
    </location>
</feature>
<feature type="compositionally biased region" description="Polar residues" evidence="1">
    <location>
        <begin position="244"/>
        <end position="264"/>
    </location>
</feature>
<feature type="region of interest" description="Disordered" evidence="1">
    <location>
        <begin position="115"/>
        <end position="144"/>
    </location>
</feature>
<sequence length="365" mass="40695">MSTRSTNVRKQRTSRSLYGGGSEISNHISSNPFDSPTSDRDPFPSFMAALADEQSVEETEEGSALNWSIDTLAELKPVTFSPLPQQKDAVNTSGTPHRTSGFFEDEKQYEVLRTPLPAGRPSNMTTIMLTPSPAPPIERHRSRKKTLTQCESALRERQYNTNRMQVALPPPTPKRSAHQRATPPSRSTPLRPAKRIRFSTAVTPMNEWKSPAMRPPKWSASPTGMVVNRQPLCATPATLHFDTMTSSPLVNSPRNVTPKQSSKLRLSFGLSPITFPSPQVEEKIEEEKSKEDKPSNEDTITAVSESDKENSDRQTKERSSSSHSTSRMRPPASMEPARSSIPRRRQQAFIEAMEAEAQQQRKAQA</sequence>
<accession>A0A081A1Q0</accession>
<gene>
    <name evidence="2" type="ORF">F444_11172</name>
</gene>
<feature type="region of interest" description="Disordered" evidence="1">
    <location>
        <begin position="244"/>
        <end position="365"/>
    </location>
</feature>
<dbReference type="EMBL" id="ANJA01002024">
    <property type="protein sequence ID" value="ETO72811.1"/>
    <property type="molecule type" value="Genomic_DNA"/>
</dbReference>
<evidence type="ECO:0000313" key="2">
    <source>
        <dbReference type="EMBL" id="ETO72811.1"/>
    </source>
</evidence>
<protein>
    <submittedName>
        <fullName evidence="2">Uncharacterized protein</fullName>
    </submittedName>
</protein>
<organism evidence="2 3">
    <name type="scientific">Phytophthora nicotianae P1976</name>
    <dbReference type="NCBI Taxonomy" id="1317066"/>
    <lineage>
        <taxon>Eukaryota</taxon>
        <taxon>Sar</taxon>
        <taxon>Stramenopiles</taxon>
        <taxon>Oomycota</taxon>
        <taxon>Peronosporomycetes</taxon>
        <taxon>Peronosporales</taxon>
        <taxon>Peronosporaceae</taxon>
        <taxon>Phytophthora</taxon>
    </lineage>
</organism>
<reference evidence="2 3" key="1">
    <citation type="submission" date="2013-11" db="EMBL/GenBank/DDBJ databases">
        <title>The Genome Sequence of Phytophthora parasitica P1976.</title>
        <authorList>
            <consortium name="The Broad Institute Genomics Platform"/>
            <person name="Russ C."/>
            <person name="Tyler B."/>
            <person name="Panabieres F."/>
            <person name="Shan W."/>
            <person name="Tripathy S."/>
            <person name="Grunwald N."/>
            <person name="Machado M."/>
            <person name="Johnson C.S."/>
            <person name="Walker B."/>
            <person name="Young S."/>
            <person name="Zeng Q."/>
            <person name="Gargeya S."/>
            <person name="Fitzgerald M."/>
            <person name="Haas B."/>
            <person name="Abouelleil A."/>
            <person name="Allen A.W."/>
            <person name="Alvarado L."/>
            <person name="Arachchi H.M."/>
            <person name="Berlin A.M."/>
            <person name="Chapman S.B."/>
            <person name="Gainer-Dewar J."/>
            <person name="Goldberg J."/>
            <person name="Griggs A."/>
            <person name="Gujja S."/>
            <person name="Hansen M."/>
            <person name="Howarth C."/>
            <person name="Imamovic A."/>
            <person name="Ireland A."/>
            <person name="Larimer J."/>
            <person name="McCowan C."/>
            <person name="Murphy C."/>
            <person name="Pearson M."/>
            <person name="Poon T.W."/>
            <person name="Priest M."/>
            <person name="Roberts A."/>
            <person name="Saif S."/>
            <person name="Shea T."/>
            <person name="Sisk P."/>
            <person name="Sykes S."/>
            <person name="Wortman J."/>
            <person name="Nusbaum C."/>
            <person name="Birren B."/>
        </authorList>
    </citation>
    <scope>NUCLEOTIDE SEQUENCE [LARGE SCALE GENOMIC DNA]</scope>
    <source>
        <strain evidence="2 3">P1976</strain>
    </source>
</reference>
<feature type="compositionally biased region" description="Polar residues" evidence="1">
    <location>
        <begin position="23"/>
        <end position="36"/>
    </location>
</feature>
<dbReference type="OrthoDB" id="112689at2759"/>
<feature type="compositionally biased region" description="Basic and acidic residues" evidence="1">
    <location>
        <begin position="305"/>
        <end position="320"/>
    </location>
</feature>
<evidence type="ECO:0000256" key="1">
    <source>
        <dbReference type="SAM" id="MobiDB-lite"/>
    </source>
</evidence>
<dbReference type="AlphaFoldDB" id="A0A081A1Q0"/>
<evidence type="ECO:0000313" key="3">
    <source>
        <dbReference type="Proteomes" id="UP000028582"/>
    </source>
</evidence>
<dbReference type="Proteomes" id="UP000028582">
    <property type="component" value="Unassembled WGS sequence"/>
</dbReference>